<keyword evidence="8" id="KW-0812">Transmembrane</keyword>
<keyword evidence="12" id="KW-1185">Reference proteome</keyword>
<dbReference type="InterPro" id="IPR008753">
    <property type="entry name" value="Peptidase_M13_N"/>
</dbReference>
<dbReference type="GO" id="GO:0046872">
    <property type="term" value="F:metal ion binding"/>
    <property type="evidence" value="ECO:0007669"/>
    <property type="project" value="UniProtKB-KW"/>
</dbReference>
<comment type="caution">
    <text evidence="11">The sequence shown here is derived from an EMBL/GenBank/DDBJ whole genome shotgun (WGS) entry which is preliminary data.</text>
</comment>
<evidence type="ECO:0000259" key="10">
    <source>
        <dbReference type="Pfam" id="PF05649"/>
    </source>
</evidence>
<keyword evidence="8" id="KW-1133">Transmembrane helix</keyword>
<evidence type="ECO:0000256" key="6">
    <source>
        <dbReference type="ARBA" id="ARBA00023049"/>
    </source>
</evidence>
<dbReference type="Pfam" id="PF05649">
    <property type="entry name" value="Peptidase_M13_N"/>
    <property type="match status" value="1"/>
</dbReference>
<gene>
    <name evidence="11" type="ORF">C0Q70_03831</name>
</gene>
<keyword evidence="2" id="KW-0645">Protease</keyword>
<feature type="transmembrane region" description="Helical" evidence="8">
    <location>
        <begin position="56"/>
        <end position="77"/>
    </location>
</feature>
<keyword evidence="3" id="KW-0479">Metal-binding</keyword>
<dbReference type="GO" id="GO:0004222">
    <property type="term" value="F:metalloendopeptidase activity"/>
    <property type="evidence" value="ECO:0007669"/>
    <property type="project" value="InterPro"/>
</dbReference>
<evidence type="ECO:0000313" key="11">
    <source>
        <dbReference type="EMBL" id="PVD36841.1"/>
    </source>
</evidence>
<proteinExistence type="predicted"/>
<protein>
    <recommendedName>
        <fullName evidence="13">Endothelin-converting enzyme 1</fullName>
    </recommendedName>
</protein>
<keyword evidence="8" id="KW-0472">Membrane</keyword>
<evidence type="ECO:0000256" key="5">
    <source>
        <dbReference type="ARBA" id="ARBA00022833"/>
    </source>
</evidence>
<dbReference type="Proteomes" id="UP000245119">
    <property type="component" value="Linkage Group LG2"/>
</dbReference>
<evidence type="ECO:0000256" key="8">
    <source>
        <dbReference type="SAM" id="Phobius"/>
    </source>
</evidence>
<dbReference type="PANTHER" id="PTHR11733">
    <property type="entry name" value="ZINC METALLOPROTEASE FAMILY M13 NEPRILYSIN-RELATED"/>
    <property type="match status" value="1"/>
</dbReference>
<feature type="domain" description="Peptidase M13 C-terminal" evidence="9">
    <location>
        <begin position="496"/>
        <end position="702"/>
    </location>
</feature>
<dbReference type="GO" id="GO:0005886">
    <property type="term" value="C:plasma membrane"/>
    <property type="evidence" value="ECO:0007669"/>
    <property type="project" value="TreeGrafter"/>
</dbReference>
<keyword evidence="5" id="KW-0862">Zinc</keyword>
<evidence type="ECO:0000259" key="9">
    <source>
        <dbReference type="Pfam" id="PF01431"/>
    </source>
</evidence>
<feature type="domain" description="Peptidase M13 N-terminal" evidence="10">
    <location>
        <begin position="121"/>
        <end position="426"/>
    </location>
</feature>
<evidence type="ECO:0000256" key="3">
    <source>
        <dbReference type="ARBA" id="ARBA00022723"/>
    </source>
</evidence>
<feature type="region of interest" description="Disordered" evidence="7">
    <location>
        <begin position="1"/>
        <end position="20"/>
    </location>
</feature>
<dbReference type="InterPro" id="IPR018497">
    <property type="entry name" value="Peptidase_M13_C"/>
</dbReference>
<keyword evidence="4" id="KW-0378">Hydrolase</keyword>
<evidence type="ECO:0000256" key="1">
    <source>
        <dbReference type="ARBA" id="ARBA00001947"/>
    </source>
</evidence>
<dbReference type="GO" id="GO:0016485">
    <property type="term" value="P:protein processing"/>
    <property type="evidence" value="ECO:0007669"/>
    <property type="project" value="TreeGrafter"/>
</dbReference>
<evidence type="ECO:0000256" key="2">
    <source>
        <dbReference type="ARBA" id="ARBA00022670"/>
    </source>
</evidence>
<dbReference type="OrthoDB" id="6475849at2759"/>
<dbReference type="SUPFAM" id="SSF55486">
    <property type="entry name" value="Metalloproteases ('zincins'), catalytic domain"/>
    <property type="match status" value="1"/>
</dbReference>
<dbReference type="EMBL" id="PZQS01000002">
    <property type="protein sequence ID" value="PVD36841.1"/>
    <property type="molecule type" value="Genomic_DNA"/>
</dbReference>
<dbReference type="InterPro" id="IPR024079">
    <property type="entry name" value="MetalloPept_cat_dom_sf"/>
</dbReference>
<dbReference type="Pfam" id="PF01431">
    <property type="entry name" value="Peptidase_M13"/>
    <property type="match status" value="1"/>
</dbReference>
<dbReference type="AlphaFoldDB" id="A0A2T7PTT6"/>
<dbReference type="PRINTS" id="PR00786">
    <property type="entry name" value="NEPRILYSIN"/>
</dbReference>
<organism evidence="11 12">
    <name type="scientific">Pomacea canaliculata</name>
    <name type="common">Golden apple snail</name>
    <dbReference type="NCBI Taxonomy" id="400727"/>
    <lineage>
        <taxon>Eukaryota</taxon>
        <taxon>Metazoa</taxon>
        <taxon>Spiralia</taxon>
        <taxon>Lophotrochozoa</taxon>
        <taxon>Mollusca</taxon>
        <taxon>Gastropoda</taxon>
        <taxon>Caenogastropoda</taxon>
        <taxon>Architaenioglossa</taxon>
        <taxon>Ampullarioidea</taxon>
        <taxon>Ampullariidae</taxon>
        <taxon>Pomacea</taxon>
    </lineage>
</organism>
<name>A0A2T7PTT6_POMCA</name>
<dbReference type="InterPro" id="IPR000718">
    <property type="entry name" value="Peptidase_M13"/>
</dbReference>
<evidence type="ECO:0000256" key="4">
    <source>
        <dbReference type="ARBA" id="ARBA00022801"/>
    </source>
</evidence>
<dbReference type="PROSITE" id="PS51885">
    <property type="entry name" value="NEPRILYSIN"/>
    <property type="match status" value="1"/>
</dbReference>
<evidence type="ECO:0008006" key="13">
    <source>
        <dbReference type="Google" id="ProtNLM"/>
    </source>
</evidence>
<evidence type="ECO:0000256" key="7">
    <source>
        <dbReference type="SAM" id="MobiDB-lite"/>
    </source>
</evidence>
<dbReference type="PANTHER" id="PTHR11733:SF133">
    <property type="entry name" value="PHOSPHATE-REGULATING NEUTRAL ENDOPEPTIDASE PHEX"/>
    <property type="match status" value="1"/>
</dbReference>
<sequence>METSSPAETEKWLTENGTEDFERTEEDYHFKANGIVRLRGAQNSWWSNRSRLEKGLVLLVGFCVALCIALIIALAVVSGKSDNTTVENGESGSQKQEVCTSLECIIAAARVSTSIDFTKDPCHDFYNYACGTWREKNVIPEDKSSLTTFVLLRDEVEVILKNILENNSTYMDHEVLLKPKQLYNSCMNLAKLEERGDKPLRDFLNQLVTWPLLNDTNWDEQRFNLTDLLVTLSLYSNHPLVSVSVNPDVKNSSARILYIDQPDFVLPGRKYYLVSRDDPFLKAYEKLMKSIALELGANTTTVTNSVKQVVDFEIQLANISVPDEDRRDNEALYNKYTLPQLEANFTGAIHWKVYFQGIMSDEDIQIPLRPDEVVINRAPLYISRLLELLRSTSNRTLANYLVWRIVRSRAITLNERYLEFFAEFDKNEFIDDKIGYPDEVLNTTYLTTFYENYTYNPEKYFENAVMNAKQGIRKSFRQLREPVDRSQWTLAPSTVNAFYSPPRNQIMFPAGILQPPFYSKTYPKSLNYGGIGVVIGHEITHGFDDRGRQYDKFGNLQQWWDDEAIGKFKTRAQCIINQYGNFTVPEAGMKINGVNTQGENIADNGGLKQSFRAYRNWVKEQGKEEPLLPGLNFTHDQLFFINFAQIWCTNMRRENAINRVLTGVHSPGEFRVIGTLQNSEEFAKAFHCAKGTTTMNPQSKCVVW</sequence>
<accession>A0A2T7PTT6</accession>
<reference evidence="11 12" key="1">
    <citation type="submission" date="2018-04" db="EMBL/GenBank/DDBJ databases">
        <title>The genome of golden apple snail Pomacea canaliculata provides insight into stress tolerance and invasive adaptation.</title>
        <authorList>
            <person name="Liu C."/>
            <person name="Liu B."/>
            <person name="Ren Y."/>
            <person name="Zhang Y."/>
            <person name="Wang H."/>
            <person name="Li S."/>
            <person name="Jiang F."/>
            <person name="Yin L."/>
            <person name="Zhang G."/>
            <person name="Qian W."/>
            <person name="Fan W."/>
        </authorList>
    </citation>
    <scope>NUCLEOTIDE SEQUENCE [LARGE SCALE GENOMIC DNA]</scope>
    <source>
        <strain evidence="11">SZHN2017</strain>
        <tissue evidence="11">Muscle</tissue>
    </source>
</reference>
<evidence type="ECO:0000313" key="12">
    <source>
        <dbReference type="Proteomes" id="UP000245119"/>
    </source>
</evidence>
<dbReference type="CDD" id="cd08662">
    <property type="entry name" value="M13"/>
    <property type="match status" value="1"/>
</dbReference>
<keyword evidence="6" id="KW-0482">Metalloprotease</keyword>
<dbReference type="Gene3D" id="3.40.390.10">
    <property type="entry name" value="Collagenase (Catalytic Domain)"/>
    <property type="match status" value="2"/>
</dbReference>
<comment type="cofactor">
    <cofactor evidence="1">
        <name>Zn(2+)</name>
        <dbReference type="ChEBI" id="CHEBI:29105"/>
    </cofactor>
</comment>